<evidence type="ECO:0000256" key="1">
    <source>
        <dbReference type="SAM" id="MobiDB-lite"/>
    </source>
</evidence>
<dbReference type="OrthoDB" id="1068731at2759"/>
<keyword evidence="4" id="KW-1185">Reference proteome</keyword>
<feature type="compositionally biased region" description="Polar residues" evidence="1">
    <location>
        <begin position="227"/>
        <end position="242"/>
    </location>
</feature>
<dbReference type="EMBL" id="JAAARO010000010">
    <property type="protein sequence ID" value="KAF5741237.1"/>
    <property type="molecule type" value="Genomic_DNA"/>
</dbReference>
<dbReference type="PANTHER" id="PTHR32246">
    <property type="entry name" value="INGRESSION PROTEIN FIC1"/>
    <property type="match status" value="1"/>
</dbReference>
<dbReference type="SUPFAM" id="SSF49562">
    <property type="entry name" value="C2 domain (Calcium/lipid-binding domain, CaLB)"/>
    <property type="match status" value="1"/>
</dbReference>
<dbReference type="SMART" id="SM00239">
    <property type="entry name" value="C2"/>
    <property type="match status" value="1"/>
</dbReference>
<proteinExistence type="predicted"/>
<protein>
    <recommendedName>
        <fullName evidence="2">C2 domain-containing protein</fullName>
    </recommendedName>
</protein>
<evidence type="ECO:0000313" key="4">
    <source>
        <dbReference type="Proteomes" id="UP000593562"/>
    </source>
</evidence>
<dbReference type="PROSITE" id="PS50004">
    <property type="entry name" value="C2"/>
    <property type="match status" value="1"/>
</dbReference>
<dbReference type="PANTHER" id="PTHR32246:SF28">
    <property type="entry name" value="C2 DOMAIN-CONTAINING PROTEIN"/>
    <property type="match status" value="1"/>
</dbReference>
<dbReference type="Gene3D" id="2.60.40.150">
    <property type="entry name" value="C2 domain"/>
    <property type="match status" value="1"/>
</dbReference>
<reference evidence="3 4" key="1">
    <citation type="journal article" date="2020" name="Nat. Commun.">
        <title>Genome of Tripterygium wilfordii and identification of cytochrome P450 involved in triptolide biosynthesis.</title>
        <authorList>
            <person name="Tu L."/>
            <person name="Su P."/>
            <person name="Zhang Z."/>
            <person name="Gao L."/>
            <person name="Wang J."/>
            <person name="Hu T."/>
            <person name="Zhou J."/>
            <person name="Zhang Y."/>
            <person name="Zhao Y."/>
            <person name="Liu Y."/>
            <person name="Song Y."/>
            <person name="Tong Y."/>
            <person name="Lu Y."/>
            <person name="Yang J."/>
            <person name="Xu C."/>
            <person name="Jia M."/>
            <person name="Peters R.J."/>
            <person name="Huang L."/>
            <person name="Gao W."/>
        </authorList>
    </citation>
    <scope>NUCLEOTIDE SEQUENCE [LARGE SCALE GENOMIC DNA]</scope>
    <source>
        <strain evidence="4">cv. XIE 37</strain>
        <tissue evidence="3">Leaf</tissue>
    </source>
</reference>
<dbReference type="Pfam" id="PF00168">
    <property type="entry name" value="C2"/>
    <property type="match status" value="1"/>
</dbReference>
<dbReference type="InterPro" id="IPR044750">
    <property type="entry name" value="C2_SRC2/BAP"/>
</dbReference>
<evidence type="ECO:0000259" key="2">
    <source>
        <dbReference type="PROSITE" id="PS50004"/>
    </source>
</evidence>
<feature type="domain" description="C2" evidence="2">
    <location>
        <begin position="1"/>
        <end position="127"/>
    </location>
</feature>
<dbReference type="GO" id="GO:0006952">
    <property type="term" value="P:defense response"/>
    <property type="evidence" value="ECO:0007669"/>
    <property type="project" value="InterPro"/>
</dbReference>
<feature type="region of interest" description="Disordered" evidence="1">
    <location>
        <begin position="211"/>
        <end position="242"/>
    </location>
</feature>
<evidence type="ECO:0000313" key="3">
    <source>
        <dbReference type="EMBL" id="KAF5741237.1"/>
    </source>
</evidence>
<comment type="caution">
    <text evidence="3">The sequence shown here is derived from an EMBL/GenBank/DDBJ whole genome shotgun (WGS) entry which is preliminary data.</text>
</comment>
<dbReference type="AlphaFoldDB" id="A0A7J7D4F6"/>
<name>A0A7J7D4F6_TRIWF</name>
<dbReference type="InterPro" id="IPR035892">
    <property type="entry name" value="C2_domain_sf"/>
</dbReference>
<dbReference type="InParanoid" id="A0A7J7D4F6"/>
<accession>A0A7J7D4F6</accession>
<dbReference type="CDD" id="cd04051">
    <property type="entry name" value="C2_SRC2_like"/>
    <property type="match status" value="1"/>
</dbReference>
<gene>
    <name evidence="3" type="ORF">HS088_TW10G00233</name>
</gene>
<feature type="region of interest" description="Disordered" evidence="1">
    <location>
        <begin position="42"/>
        <end position="65"/>
    </location>
</feature>
<sequence>MEHMSFELKVISCRDIKTFNFFQKLSVSAVASILHEDQKKKKKKEQQSYLQRHKTPVDRDGGRNPEWNHTMQIDLKEIPLNDSCIFSHLYLLFQICCEGIAFGSRNIGEVRVPFKDLIDEFDGNIRYVSYLIRTKDREPNGLLNFSYKVNGKTKERGTDKYLVPGKVHHPSVGVLRKQQSCLFPEKTHYPWVNVLHKQSSDICYPSLADIHPPSPSPATTSPDCSEKSSSPAFPLNIENSAA</sequence>
<organism evidence="3 4">
    <name type="scientific">Tripterygium wilfordii</name>
    <name type="common">Thunder God vine</name>
    <dbReference type="NCBI Taxonomy" id="458696"/>
    <lineage>
        <taxon>Eukaryota</taxon>
        <taxon>Viridiplantae</taxon>
        <taxon>Streptophyta</taxon>
        <taxon>Embryophyta</taxon>
        <taxon>Tracheophyta</taxon>
        <taxon>Spermatophyta</taxon>
        <taxon>Magnoliopsida</taxon>
        <taxon>eudicotyledons</taxon>
        <taxon>Gunneridae</taxon>
        <taxon>Pentapetalae</taxon>
        <taxon>rosids</taxon>
        <taxon>fabids</taxon>
        <taxon>Celastrales</taxon>
        <taxon>Celastraceae</taxon>
        <taxon>Tripterygium</taxon>
    </lineage>
</organism>
<dbReference type="InterPro" id="IPR000008">
    <property type="entry name" value="C2_dom"/>
</dbReference>
<dbReference type="Proteomes" id="UP000593562">
    <property type="component" value="Unassembled WGS sequence"/>
</dbReference>